<dbReference type="KEGG" id="cmp:Cha6605_5264"/>
<gene>
    <name evidence="1" type="ORF">Cha6605_5264</name>
</gene>
<dbReference type="AlphaFoldDB" id="K9UM12"/>
<keyword evidence="2" id="KW-1185">Reference proteome</keyword>
<dbReference type="eggNOG" id="ENOG50335ZC">
    <property type="taxonomic scope" value="Bacteria"/>
</dbReference>
<name>K9UM12_CHAP6</name>
<reference evidence="1 2" key="1">
    <citation type="submission" date="2012-05" db="EMBL/GenBank/DDBJ databases">
        <title>Finished chromosome of genome of Chamaesiphon sp. PCC 6605.</title>
        <authorList>
            <consortium name="US DOE Joint Genome Institute"/>
            <person name="Gugger M."/>
            <person name="Coursin T."/>
            <person name="Rippka R."/>
            <person name="Tandeau De Marsac N."/>
            <person name="Huntemann M."/>
            <person name="Wei C.-L."/>
            <person name="Han J."/>
            <person name="Detter J.C."/>
            <person name="Han C."/>
            <person name="Tapia R."/>
            <person name="Chen A."/>
            <person name="Kyrpides N."/>
            <person name="Mavromatis K."/>
            <person name="Markowitz V."/>
            <person name="Szeto E."/>
            <person name="Ivanova N."/>
            <person name="Pagani I."/>
            <person name="Pati A."/>
            <person name="Goodwin L."/>
            <person name="Nordberg H.P."/>
            <person name="Cantor M.N."/>
            <person name="Hua S.X."/>
            <person name="Woyke T."/>
            <person name="Kerfeld C.A."/>
        </authorList>
    </citation>
    <scope>NUCLEOTIDE SEQUENCE [LARGE SCALE GENOMIC DNA]</scope>
    <source>
        <strain evidence="2">ATCC 27169 / PCC 6605</strain>
    </source>
</reference>
<dbReference type="EMBL" id="CP003600">
    <property type="protein sequence ID" value="AFY96152.1"/>
    <property type="molecule type" value="Genomic_DNA"/>
</dbReference>
<organism evidence="1 2">
    <name type="scientific">Chamaesiphon minutus (strain ATCC 27169 / PCC 6605)</name>
    <dbReference type="NCBI Taxonomy" id="1173020"/>
    <lineage>
        <taxon>Bacteria</taxon>
        <taxon>Bacillati</taxon>
        <taxon>Cyanobacteriota</taxon>
        <taxon>Cyanophyceae</taxon>
        <taxon>Gomontiellales</taxon>
        <taxon>Chamaesiphonaceae</taxon>
        <taxon>Chamaesiphon</taxon>
    </lineage>
</organism>
<evidence type="ECO:0000313" key="2">
    <source>
        <dbReference type="Proteomes" id="UP000010366"/>
    </source>
</evidence>
<evidence type="ECO:0000313" key="1">
    <source>
        <dbReference type="EMBL" id="AFY96152.1"/>
    </source>
</evidence>
<protein>
    <submittedName>
        <fullName evidence="1">Uncharacterized protein</fullName>
    </submittedName>
</protein>
<sequence>MSPIAEEIYTSVIQTLSPTDRLQLATLILEGLKQNVSVIDISDEWTERDRADVTNFSCRFGWFGNRSIDFDSTSRSVKIRNH</sequence>
<dbReference type="STRING" id="1173020.Cha6605_5264"/>
<accession>K9UM12</accession>
<dbReference type="Proteomes" id="UP000010366">
    <property type="component" value="Chromosome"/>
</dbReference>
<dbReference type="HOGENOM" id="CLU_2552116_0_0_3"/>
<proteinExistence type="predicted"/>